<dbReference type="EMBL" id="JACEIQ010000010">
    <property type="protein sequence ID" value="MBA4494897.1"/>
    <property type="molecule type" value="Genomic_DNA"/>
</dbReference>
<keyword evidence="10" id="KW-1185">Reference proteome</keyword>
<evidence type="ECO:0000256" key="3">
    <source>
        <dbReference type="ARBA" id="ARBA00022576"/>
    </source>
</evidence>
<dbReference type="Gene3D" id="1.10.10.10">
    <property type="entry name" value="Winged helix-like DNA-binding domain superfamily/Winged helix DNA-binding domain"/>
    <property type="match status" value="1"/>
</dbReference>
<sequence>MSIPYLRIERSSRVPLSQQVAEQLVQAIRARRIQPGQSLPTVRQLASFVQISLETAQKAYHLLQRDGWIISRPRHGTIVSPNLPSSIPMLPPKREQQRFELLQQLKTYAHLPGMFPVSGISLPPDETIRTGLKEVAGKAVELALHMEEHDPFGLLPLRSKIQGLLIEKGFWSELSSICMVNGTQQAISLLADQLLTTEDVVGITEMCYLPVKEVFQQKGARVIPIRQDRNGIDLTHLEEVCKNEKLTYLYTMPNAHYPTGESWSAEKKKLSSRWPLR</sequence>
<evidence type="ECO:0000256" key="5">
    <source>
        <dbReference type="ARBA" id="ARBA00023015"/>
    </source>
</evidence>
<evidence type="ECO:0000256" key="2">
    <source>
        <dbReference type="ARBA" id="ARBA00005384"/>
    </source>
</evidence>
<accession>A0A7W2A978</accession>
<keyword evidence="5" id="KW-0805">Transcription regulation</keyword>
<proteinExistence type="inferred from homology"/>
<dbReference type="PANTHER" id="PTHR46577:SF1">
    <property type="entry name" value="HTH-TYPE TRANSCRIPTIONAL REGULATORY PROTEIN GABR"/>
    <property type="match status" value="1"/>
</dbReference>
<comment type="similarity">
    <text evidence="2">In the C-terminal section; belongs to the class-I pyridoxal-phosphate-dependent aminotransferase family.</text>
</comment>
<evidence type="ECO:0000256" key="1">
    <source>
        <dbReference type="ARBA" id="ARBA00001933"/>
    </source>
</evidence>
<dbReference type="CDD" id="cd07377">
    <property type="entry name" value="WHTH_GntR"/>
    <property type="match status" value="1"/>
</dbReference>
<dbReference type="Gene3D" id="3.40.640.10">
    <property type="entry name" value="Type I PLP-dependent aspartate aminotransferase-like (Major domain)"/>
    <property type="match status" value="1"/>
</dbReference>
<dbReference type="GO" id="GO:0003677">
    <property type="term" value="F:DNA binding"/>
    <property type="evidence" value="ECO:0007669"/>
    <property type="project" value="UniProtKB-KW"/>
</dbReference>
<evidence type="ECO:0000313" key="9">
    <source>
        <dbReference type="EMBL" id="MBA4494897.1"/>
    </source>
</evidence>
<dbReference type="GO" id="GO:0003700">
    <property type="term" value="F:DNA-binding transcription factor activity"/>
    <property type="evidence" value="ECO:0007669"/>
    <property type="project" value="InterPro"/>
</dbReference>
<evidence type="ECO:0000313" key="10">
    <source>
        <dbReference type="Proteomes" id="UP000535491"/>
    </source>
</evidence>
<dbReference type="SUPFAM" id="SSF53383">
    <property type="entry name" value="PLP-dependent transferases"/>
    <property type="match status" value="1"/>
</dbReference>
<comment type="cofactor">
    <cofactor evidence="1">
        <name>pyridoxal 5'-phosphate</name>
        <dbReference type="ChEBI" id="CHEBI:597326"/>
    </cofactor>
</comment>
<keyword evidence="4" id="KW-0663">Pyridoxal phosphate</keyword>
<keyword evidence="6" id="KW-0238">DNA-binding</keyword>
<dbReference type="InterPro" id="IPR000524">
    <property type="entry name" value="Tscrpt_reg_HTH_GntR"/>
</dbReference>
<dbReference type="InterPro" id="IPR015424">
    <property type="entry name" value="PyrdxlP-dep_Trfase"/>
</dbReference>
<evidence type="ECO:0000256" key="7">
    <source>
        <dbReference type="ARBA" id="ARBA00023163"/>
    </source>
</evidence>
<evidence type="ECO:0000259" key="8">
    <source>
        <dbReference type="PROSITE" id="PS50949"/>
    </source>
</evidence>
<dbReference type="PANTHER" id="PTHR46577">
    <property type="entry name" value="HTH-TYPE TRANSCRIPTIONAL REGULATORY PROTEIN GABR"/>
    <property type="match status" value="1"/>
</dbReference>
<name>A0A7W2A978_9BACL</name>
<dbReference type="AlphaFoldDB" id="A0A7W2A978"/>
<dbReference type="SMART" id="SM00345">
    <property type="entry name" value="HTH_GNTR"/>
    <property type="match status" value="1"/>
</dbReference>
<dbReference type="Pfam" id="PF00392">
    <property type="entry name" value="GntR"/>
    <property type="match status" value="1"/>
</dbReference>
<dbReference type="Proteomes" id="UP000535491">
    <property type="component" value="Unassembled WGS sequence"/>
</dbReference>
<keyword evidence="9" id="KW-0808">Transferase</keyword>
<reference evidence="9 10" key="1">
    <citation type="submission" date="2020-07" db="EMBL/GenBank/DDBJ databases">
        <authorList>
            <person name="Feng H."/>
        </authorList>
    </citation>
    <scope>NUCLEOTIDE SEQUENCE [LARGE SCALE GENOMIC DNA]</scope>
    <source>
        <strain evidence="10">s-10</strain>
    </source>
</reference>
<dbReference type="RefSeq" id="WP_181752129.1">
    <property type="nucleotide sequence ID" value="NZ_JACEIQ010000010.1"/>
</dbReference>
<organism evidence="9 10">
    <name type="scientific">Paenactinomyces guangxiensis</name>
    <dbReference type="NCBI Taxonomy" id="1490290"/>
    <lineage>
        <taxon>Bacteria</taxon>
        <taxon>Bacillati</taxon>
        <taxon>Bacillota</taxon>
        <taxon>Bacilli</taxon>
        <taxon>Bacillales</taxon>
        <taxon>Thermoactinomycetaceae</taxon>
        <taxon>Paenactinomyces</taxon>
    </lineage>
</organism>
<dbReference type="PROSITE" id="PS50949">
    <property type="entry name" value="HTH_GNTR"/>
    <property type="match status" value="1"/>
</dbReference>
<comment type="caution">
    <text evidence="9">The sequence shown here is derived from an EMBL/GenBank/DDBJ whole genome shotgun (WGS) entry which is preliminary data.</text>
</comment>
<dbReference type="InterPro" id="IPR015421">
    <property type="entry name" value="PyrdxlP-dep_Trfase_major"/>
</dbReference>
<dbReference type="SUPFAM" id="SSF46785">
    <property type="entry name" value="Winged helix' DNA-binding domain"/>
    <property type="match status" value="1"/>
</dbReference>
<dbReference type="InterPro" id="IPR036390">
    <property type="entry name" value="WH_DNA-bd_sf"/>
</dbReference>
<dbReference type="GO" id="GO:0008483">
    <property type="term" value="F:transaminase activity"/>
    <property type="evidence" value="ECO:0007669"/>
    <property type="project" value="UniProtKB-KW"/>
</dbReference>
<feature type="domain" description="HTH gntR-type" evidence="8">
    <location>
        <begin position="14"/>
        <end position="82"/>
    </location>
</feature>
<evidence type="ECO:0000256" key="6">
    <source>
        <dbReference type="ARBA" id="ARBA00023125"/>
    </source>
</evidence>
<evidence type="ECO:0000256" key="4">
    <source>
        <dbReference type="ARBA" id="ARBA00022898"/>
    </source>
</evidence>
<keyword evidence="3 9" id="KW-0032">Aminotransferase</keyword>
<gene>
    <name evidence="9" type="ORF">H1191_11315</name>
</gene>
<protein>
    <submittedName>
        <fullName evidence="9">PLP-dependent aminotransferase family protein</fullName>
    </submittedName>
</protein>
<dbReference type="InterPro" id="IPR036388">
    <property type="entry name" value="WH-like_DNA-bd_sf"/>
</dbReference>
<dbReference type="InterPro" id="IPR051446">
    <property type="entry name" value="HTH_trans_reg/aminotransferase"/>
</dbReference>
<keyword evidence="7" id="KW-0804">Transcription</keyword>